<feature type="transmembrane region" description="Helical" evidence="1">
    <location>
        <begin position="32"/>
        <end position="55"/>
    </location>
</feature>
<proteinExistence type="predicted"/>
<organism evidence="2 3">
    <name type="scientific">Xanthobacter dioxanivorans</name>
    <dbReference type="NCBI Taxonomy" id="2528964"/>
    <lineage>
        <taxon>Bacteria</taxon>
        <taxon>Pseudomonadati</taxon>
        <taxon>Pseudomonadota</taxon>
        <taxon>Alphaproteobacteria</taxon>
        <taxon>Hyphomicrobiales</taxon>
        <taxon>Xanthobacteraceae</taxon>
        <taxon>Xanthobacter</taxon>
    </lineage>
</organism>
<dbReference type="Proteomes" id="UP000596427">
    <property type="component" value="Chromosome"/>
</dbReference>
<feature type="transmembrane region" description="Helical" evidence="1">
    <location>
        <begin position="61"/>
        <end position="82"/>
    </location>
</feature>
<evidence type="ECO:0000256" key="1">
    <source>
        <dbReference type="SAM" id="Phobius"/>
    </source>
</evidence>
<keyword evidence="3" id="KW-1185">Reference proteome</keyword>
<reference evidence="2 3" key="1">
    <citation type="submission" date="2020-10" db="EMBL/GenBank/DDBJ databases">
        <title>Degradation of 1,4-Dioxane by Xanthobacter sp. YN2, via a Novel Group-2 Soluble Di-Iron Monooxygenase.</title>
        <authorList>
            <person name="Ma F."/>
            <person name="Wang Y."/>
            <person name="Yang J."/>
            <person name="Guo H."/>
            <person name="Su D."/>
            <person name="Yu L."/>
        </authorList>
    </citation>
    <scope>NUCLEOTIDE SEQUENCE [LARGE SCALE GENOMIC DNA]</scope>
    <source>
        <strain evidence="2 3">YN2</strain>
    </source>
</reference>
<name>A0A974SGU0_9HYPH</name>
<keyword evidence="1" id="KW-0812">Transmembrane</keyword>
<keyword evidence="1" id="KW-0472">Membrane</keyword>
<gene>
    <name evidence="2" type="ORF">EZH22_16080</name>
</gene>
<keyword evidence="1" id="KW-1133">Transmembrane helix</keyword>
<sequence length="98" mass="9589">MTAIAGGSPRLGTVNGALGQTIGRLLNGKKSAIGIIGSLAAGLMEAVPQIAPALAGPAATLLPGIGSVALPVFLAMTAWGFLGKMEKWTGPAPQARAG</sequence>
<dbReference type="AlphaFoldDB" id="A0A974SGU0"/>
<dbReference type="RefSeq" id="WP_203191564.1">
    <property type="nucleotide sequence ID" value="NZ_CP063362.1"/>
</dbReference>
<protein>
    <submittedName>
        <fullName evidence="2">Uncharacterized protein</fullName>
    </submittedName>
</protein>
<evidence type="ECO:0000313" key="3">
    <source>
        <dbReference type="Proteomes" id="UP000596427"/>
    </source>
</evidence>
<dbReference type="KEGG" id="xdi:EZH22_16080"/>
<dbReference type="EMBL" id="CP063362">
    <property type="protein sequence ID" value="QRG04687.1"/>
    <property type="molecule type" value="Genomic_DNA"/>
</dbReference>
<evidence type="ECO:0000313" key="2">
    <source>
        <dbReference type="EMBL" id="QRG04687.1"/>
    </source>
</evidence>
<accession>A0A974SGU0</accession>